<reference evidence="1" key="2">
    <citation type="journal article" date="2015" name="ISME J.">
        <title>A new class of marine Euryarchaeota group II from the Mediterranean deep chlorophyll maximum.</title>
        <authorList>
            <person name="Martin-Cuadrado A.B."/>
            <person name="Garcia-Heredia I."/>
            <person name="Molto A.G."/>
            <person name="Lopez-Ubeda R."/>
            <person name="Kimes N."/>
            <person name="Lopez-Garcia P."/>
            <person name="Moreira D."/>
            <person name="Rodriguez-Valera F."/>
        </authorList>
    </citation>
    <scope>NUCLEOTIDE SEQUENCE</scope>
</reference>
<reference evidence="1" key="1">
    <citation type="submission" date="2014-11" db="EMBL/GenBank/DDBJ databases">
        <authorList>
            <person name="Zhu J."/>
            <person name="Qi W."/>
            <person name="Song R."/>
        </authorList>
    </citation>
    <scope>NUCLEOTIDE SEQUENCE</scope>
</reference>
<organism evidence="1">
    <name type="scientific">uncultured Poseidoniia archaeon</name>
    <dbReference type="NCBI Taxonomy" id="1697135"/>
    <lineage>
        <taxon>Archaea</taxon>
        <taxon>Methanobacteriati</taxon>
        <taxon>Thermoplasmatota</taxon>
        <taxon>Candidatus Poseidoniia</taxon>
        <taxon>environmental samples</taxon>
    </lineage>
</organism>
<dbReference type="EMBL" id="KP211852">
    <property type="protein sequence ID" value="ANV79805.1"/>
    <property type="molecule type" value="Genomic_DNA"/>
</dbReference>
<evidence type="ECO:0000313" key="1">
    <source>
        <dbReference type="EMBL" id="ANV79805.1"/>
    </source>
</evidence>
<protein>
    <submittedName>
        <fullName evidence="1">Uncharacterized protein</fullName>
    </submittedName>
</protein>
<proteinExistence type="predicted"/>
<sequence>MSGEESERDLGDLPEWATKIHQEYGEPKLSELRDIFLGPLIGRKSGLRKDDLIEILLDSRALPKNTEPYIRGMLVGTSRNVIEIWDENGDFRSIARDVIVQLRLITHLRKPYIEDKELLTFEKEEIRRRSNLHEEAERQVDGRDDNHVWD</sequence>
<name>A0A1B1TC14_9ARCH</name>
<accession>A0A1B1TC14</accession>
<dbReference type="AlphaFoldDB" id="A0A1B1TC14"/>